<protein>
    <submittedName>
        <fullName evidence="2">Uncharacterized protein</fullName>
    </submittedName>
</protein>
<name>A0AAD2HAU5_9AGAR</name>
<reference evidence="2" key="1">
    <citation type="submission" date="2023-11" db="EMBL/GenBank/DDBJ databases">
        <authorList>
            <person name="De Vega J J."/>
            <person name="De Vega J J."/>
        </authorList>
    </citation>
    <scope>NUCLEOTIDE SEQUENCE</scope>
</reference>
<feature type="non-terminal residue" evidence="2">
    <location>
        <position position="1"/>
    </location>
</feature>
<evidence type="ECO:0000313" key="2">
    <source>
        <dbReference type="EMBL" id="CAK5271920.1"/>
    </source>
</evidence>
<accession>A0AAD2HAU5</accession>
<evidence type="ECO:0000313" key="1">
    <source>
        <dbReference type="EMBL" id="CAK5271124.1"/>
    </source>
</evidence>
<proteinExistence type="predicted"/>
<dbReference type="Proteomes" id="UP001295794">
    <property type="component" value="Unassembled WGS sequence"/>
</dbReference>
<comment type="caution">
    <text evidence="2">The sequence shown here is derived from an EMBL/GenBank/DDBJ whole genome shotgun (WGS) entry which is preliminary data.</text>
</comment>
<gene>
    <name evidence="1" type="ORF">MYCIT1_LOCUS16015</name>
    <name evidence="2" type="ORF">MYCIT1_LOCUS17341</name>
</gene>
<dbReference type="EMBL" id="CAVNYO010000169">
    <property type="protein sequence ID" value="CAK5271124.1"/>
    <property type="molecule type" value="Genomic_DNA"/>
</dbReference>
<dbReference type="AlphaFoldDB" id="A0AAD2HAU5"/>
<sequence>LLSTTVSSSCLSLSQPLLVSWPTVVSCDLTLLSCL</sequence>
<evidence type="ECO:0000313" key="3">
    <source>
        <dbReference type="Proteomes" id="UP001295794"/>
    </source>
</evidence>
<dbReference type="EMBL" id="CAVNYO010000180">
    <property type="protein sequence ID" value="CAK5271920.1"/>
    <property type="molecule type" value="Genomic_DNA"/>
</dbReference>
<organism evidence="2 3">
    <name type="scientific">Mycena citricolor</name>
    <dbReference type="NCBI Taxonomy" id="2018698"/>
    <lineage>
        <taxon>Eukaryota</taxon>
        <taxon>Fungi</taxon>
        <taxon>Dikarya</taxon>
        <taxon>Basidiomycota</taxon>
        <taxon>Agaricomycotina</taxon>
        <taxon>Agaricomycetes</taxon>
        <taxon>Agaricomycetidae</taxon>
        <taxon>Agaricales</taxon>
        <taxon>Marasmiineae</taxon>
        <taxon>Mycenaceae</taxon>
        <taxon>Mycena</taxon>
    </lineage>
</organism>
<keyword evidence="3" id="KW-1185">Reference proteome</keyword>